<dbReference type="Pfam" id="PF17927">
    <property type="entry name" value="Ins134_P3_kin_N"/>
    <property type="match status" value="1"/>
</dbReference>
<dbReference type="OrthoDB" id="25308at2759"/>
<feature type="binding site" evidence="10">
    <location>
        <position position="316"/>
    </location>
    <ligand>
        <name>1D-myo-inositol 1,3,4-trisphosphate</name>
        <dbReference type="ChEBI" id="CHEBI:58414"/>
    </ligand>
</feature>
<feature type="binding site" evidence="10">
    <location>
        <position position="126"/>
    </location>
    <ligand>
        <name>ATP</name>
        <dbReference type="ChEBI" id="CHEBI:30616"/>
    </ligand>
</feature>
<evidence type="ECO:0000256" key="7">
    <source>
        <dbReference type="ARBA" id="ARBA00022840"/>
    </source>
</evidence>
<comment type="catalytic activity">
    <reaction evidence="9">
        <text>1D-myo-inositol 3,4,5,6-tetrakisphosphate + ATP = 1D-myo-inositol 1,3,4,5,6-pentakisphosphate + ADP + H(+)</text>
        <dbReference type="Rhea" id="RHEA:12452"/>
        <dbReference type="ChEBI" id="CHEBI:15378"/>
        <dbReference type="ChEBI" id="CHEBI:30616"/>
        <dbReference type="ChEBI" id="CHEBI:57539"/>
        <dbReference type="ChEBI" id="CHEBI:57733"/>
        <dbReference type="ChEBI" id="CHEBI:456216"/>
        <dbReference type="EC" id="2.7.1.134"/>
    </reaction>
</comment>
<comment type="caution">
    <text evidence="14">The sequence shown here is derived from an EMBL/GenBank/DDBJ whole genome shotgun (WGS) entry which is preliminary data.</text>
</comment>
<feature type="binding site" evidence="11">
    <location>
        <position position="310"/>
    </location>
    <ligand>
        <name>Mg(2+)</name>
        <dbReference type="ChEBI" id="CHEBI:18420"/>
        <label>2</label>
    </ligand>
</feature>
<dbReference type="PANTHER" id="PTHR14217:SF39">
    <property type="entry name" value="INOSITOL-TETRAKISPHOSPHATE 1-KINASE 3"/>
    <property type="match status" value="1"/>
</dbReference>
<dbReference type="GO" id="GO:0047325">
    <property type="term" value="F:inositol-3,4,5,6-tetrakisphosphate 1-kinase activity"/>
    <property type="evidence" value="ECO:0007669"/>
    <property type="project" value="UniProtKB-EC"/>
</dbReference>
<reference evidence="14 15" key="1">
    <citation type="submission" date="2019-05" db="EMBL/GenBank/DDBJ databases">
        <title>Mikania micrantha, genome provides insights into the molecular mechanism of rapid growth.</title>
        <authorList>
            <person name="Liu B."/>
        </authorList>
    </citation>
    <scope>NUCLEOTIDE SEQUENCE [LARGE SCALE GENOMIC DNA]</scope>
    <source>
        <strain evidence="14">NLD-2019</strain>
        <tissue evidence="14">Leaf</tissue>
    </source>
</reference>
<dbReference type="InterPro" id="IPR041429">
    <property type="entry name" value="ITPK1_N"/>
</dbReference>
<dbReference type="AlphaFoldDB" id="A0A5N6NBQ8"/>
<dbReference type="InterPro" id="IPR040464">
    <property type="entry name" value="InsP(3)kin_ATP-grasp"/>
</dbReference>
<feature type="binding site" evidence="10">
    <location>
        <position position="90"/>
    </location>
    <ligand>
        <name>1D-myo-inositol 1,3,4-trisphosphate</name>
        <dbReference type="ChEBI" id="CHEBI:58414"/>
    </ligand>
</feature>
<evidence type="ECO:0000256" key="9">
    <source>
        <dbReference type="PIRNR" id="PIRNR038186"/>
    </source>
</evidence>
<dbReference type="GO" id="GO:0005737">
    <property type="term" value="C:cytoplasm"/>
    <property type="evidence" value="ECO:0007669"/>
    <property type="project" value="TreeGrafter"/>
</dbReference>
<dbReference type="GO" id="GO:0052726">
    <property type="term" value="F:inositol-1,3,4-trisphosphate 5-kinase activity"/>
    <property type="evidence" value="ECO:0007669"/>
    <property type="project" value="InterPro"/>
</dbReference>
<dbReference type="GO" id="GO:0032957">
    <property type="term" value="P:inositol trisphosphate metabolic process"/>
    <property type="evidence" value="ECO:0007669"/>
    <property type="project" value="InterPro"/>
</dbReference>
<dbReference type="GO" id="GO:0000287">
    <property type="term" value="F:magnesium ion binding"/>
    <property type="evidence" value="ECO:0007669"/>
    <property type="project" value="InterPro"/>
</dbReference>
<dbReference type="PIRSF" id="PIRSF038186">
    <property type="entry name" value="ITPK"/>
    <property type="match status" value="1"/>
</dbReference>
<name>A0A5N6NBQ8_9ASTR</name>
<comment type="similarity">
    <text evidence="1 9">Belongs to the ITPK1 family.</text>
</comment>
<dbReference type="SUPFAM" id="SSF56059">
    <property type="entry name" value="Glutathione synthetase ATP-binding domain-like"/>
    <property type="match status" value="1"/>
</dbReference>
<evidence type="ECO:0000256" key="6">
    <source>
        <dbReference type="ARBA" id="ARBA00022777"/>
    </source>
</evidence>
<feature type="binding site" evidence="11">
    <location>
        <position position="312"/>
    </location>
    <ligand>
        <name>Mg(2+)</name>
        <dbReference type="ChEBI" id="CHEBI:18420"/>
        <label>2</label>
    </ligand>
</feature>
<gene>
    <name evidence="14" type="ORF">E3N88_22318</name>
</gene>
<accession>A0A5N6NBQ8</accession>
<evidence type="ECO:0000256" key="5">
    <source>
        <dbReference type="ARBA" id="ARBA00022741"/>
    </source>
</evidence>
<evidence type="ECO:0000256" key="4">
    <source>
        <dbReference type="ARBA" id="ARBA00022723"/>
    </source>
</evidence>
<evidence type="ECO:0000256" key="2">
    <source>
        <dbReference type="ARBA" id="ARBA00011245"/>
    </source>
</evidence>
<evidence type="ECO:0000256" key="8">
    <source>
        <dbReference type="ARBA" id="ARBA00022842"/>
    </source>
</evidence>
<proteinExistence type="inferred from homology"/>
<evidence type="ECO:0000256" key="11">
    <source>
        <dbReference type="PIRSR" id="PIRSR038186-2"/>
    </source>
</evidence>
<feature type="binding site" evidence="10">
    <location>
        <position position="230"/>
    </location>
    <ligand>
        <name>ATP</name>
        <dbReference type="ChEBI" id="CHEBI:30616"/>
    </ligand>
</feature>
<keyword evidence="4 9" id="KW-0479">Metal-binding</keyword>
<feature type="domain" description="Inositol-tetrakisphosphate 1-kinase N-terminal" evidence="13">
    <location>
        <begin position="40"/>
        <end position="120"/>
    </location>
</feature>
<comment type="subunit">
    <text evidence="2 9">Monomer.</text>
</comment>
<evidence type="ECO:0000259" key="12">
    <source>
        <dbReference type="Pfam" id="PF05770"/>
    </source>
</evidence>
<feature type="binding site" evidence="10">
    <location>
        <begin position="204"/>
        <end position="215"/>
    </location>
    <ligand>
        <name>ATP</name>
        <dbReference type="ChEBI" id="CHEBI:30616"/>
    </ligand>
</feature>
<evidence type="ECO:0000256" key="10">
    <source>
        <dbReference type="PIRSR" id="PIRSR038186-1"/>
    </source>
</evidence>
<evidence type="ECO:0000313" key="15">
    <source>
        <dbReference type="Proteomes" id="UP000326396"/>
    </source>
</evidence>
<organism evidence="14 15">
    <name type="scientific">Mikania micrantha</name>
    <name type="common">bitter vine</name>
    <dbReference type="NCBI Taxonomy" id="192012"/>
    <lineage>
        <taxon>Eukaryota</taxon>
        <taxon>Viridiplantae</taxon>
        <taxon>Streptophyta</taxon>
        <taxon>Embryophyta</taxon>
        <taxon>Tracheophyta</taxon>
        <taxon>Spermatophyta</taxon>
        <taxon>Magnoliopsida</taxon>
        <taxon>eudicotyledons</taxon>
        <taxon>Gunneridae</taxon>
        <taxon>Pentapetalae</taxon>
        <taxon>asterids</taxon>
        <taxon>campanulids</taxon>
        <taxon>Asterales</taxon>
        <taxon>Asteraceae</taxon>
        <taxon>Asteroideae</taxon>
        <taxon>Heliantheae alliance</taxon>
        <taxon>Eupatorieae</taxon>
        <taxon>Mikania</taxon>
    </lineage>
</organism>
<protein>
    <recommendedName>
        <fullName evidence="9">Inositol-tetrakisphosphate 1-kinase</fullName>
        <ecNumber evidence="9">2.7.1.134</ecNumber>
    </recommendedName>
</protein>
<comment type="cofactor">
    <cofactor evidence="9 11">
        <name>Mg(2+)</name>
        <dbReference type="ChEBI" id="CHEBI:18420"/>
    </cofactor>
    <text evidence="9 11">Binds 2 magnesium ions per subunit.</text>
</comment>
<dbReference type="GO" id="GO:0005524">
    <property type="term" value="F:ATP binding"/>
    <property type="evidence" value="ECO:0007669"/>
    <property type="project" value="UniProtKB-KW"/>
</dbReference>
<dbReference type="EMBL" id="SZYD01000012">
    <property type="protein sequence ID" value="KAD4584717.1"/>
    <property type="molecule type" value="Genomic_DNA"/>
</dbReference>
<evidence type="ECO:0000259" key="13">
    <source>
        <dbReference type="Pfam" id="PF17927"/>
    </source>
</evidence>
<feature type="binding site" evidence="11">
    <location>
        <position position="310"/>
    </location>
    <ligand>
        <name>Mg(2+)</name>
        <dbReference type="ChEBI" id="CHEBI:18420"/>
        <label>1</label>
    </ligand>
</feature>
<keyword evidence="15" id="KW-1185">Reference proteome</keyword>
<comment type="function">
    <text evidence="9">Kinase that can phosphorylate various inositol polyphosphate such as Ins(3,4,5,6)P4 or Ins(1,3,4)P3.</text>
</comment>
<keyword evidence="3 9" id="KW-0808">Transferase</keyword>
<dbReference type="InterPro" id="IPR008656">
    <property type="entry name" value="Inositol_tetrakis-P_1-kinase"/>
</dbReference>
<keyword evidence="5 9" id="KW-0547">Nucleotide-binding</keyword>
<feature type="binding site" evidence="10">
    <location>
        <position position="183"/>
    </location>
    <ligand>
        <name>1D-myo-inositol 1,3,4-trisphosphate</name>
        <dbReference type="ChEBI" id="CHEBI:58414"/>
    </ligand>
</feature>
<dbReference type="Gene3D" id="3.30.470.20">
    <property type="entry name" value="ATP-grasp fold, B domain"/>
    <property type="match status" value="1"/>
</dbReference>
<feature type="binding site" evidence="10">
    <location>
        <position position="49"/>
    </location>
    <ligand>
        <name>1D-myo-inositol 1,3,4-trisphosphate</name>
        <dbReference type="ChEBI" id="CHEBI:58414"/>
    </ligand>
</feature>
<sequence>MRLMQDELIDYSSEEEREMESSSGSIVELGFQDKSMQVVVVGYALTSKKIKSFLQPKLEGLARNKGIFFVAIDQTRPLSDQGPFDIVLHKVSELRWYLCILKDYRLTHPEVTVLDPPGAIQLVYNRQSMLQDVADLDFSDAYGTVGVPKQLVIDKDPSSISDAVKKAGLALPLVAKPLVAKSHELSLAYDEYSLRKLEPPLVLQEFVNHGGVLFKVYIVGDAIKVVRRFSLPDVSKRELSRSVGVFRFPRVSSAAQSADDADLDPCIAELPPRALLERLARELRRRLGLHLFNLDMIREHGTKDRFYVIDINYFPGYGKMPEYEHIFTDFLLNLAKSKYKKRSASLP</sequence>
<evidence type="ECO:0000256" key="1">
    <source>
        <dbReference type="ARBA" id="ARBA00009601"/>
    </source>
</evidence>
<keyword evidence="7 9" id="KW-0067">ATP-binding</keyword>
<feature type="binding site" evidence="10">
    <location>
        <position position="176"/>
    </location>
    <ligand>
        <name>ATP</name>
        <dbReference type="ChEBI" id="CHEBI:30616"/>
    </ligand>
</feature>
<feature type="binding site" evidence="10">
    <location>
        <position position="312"/>
    </location>
    <ligand>
        <name>1D-myo-inositol 1,3,4-trisphosphate</name>
        <dbReference type="ChEBI" id="CHEBI:58414"/>
    </ligand>
</feature>
<dbReference type="EC" id="2.7.1.134" evidence="9"/>
<feature type="binding site" evidence="10">
    <location>
        <position position="215"/>
    </location>
    <ligand>
        <name>1D-myo-inositol 1,3,4-trisphosphate</name>
        <dbReference type="ChEBI" id="CHEBI:58414"/>
    </ligand>
</feature>
<feature type="domain" description="Inositol 1,3,4-trisphosphate 5/6-kinase ATP-grasp" evidence="12">
    <location>
        <begin position="140"/>
        <end position="332"/>
    </location>
</feature>
<dbReference type="PANTHER" id="PTHR14217">
    <property type="entry name" value="INOSITOL-TETRAKISPHOSPHATE 1-KINASE"/>
    <property type="match status" value="1"/>
</dbReference>
<dbReference type="GO" id="GO:0052725">
    <property type="term" value="F:inositol-1,3,4-trisphosphate 6-kinase activity"/>
    <property type="evidence" value="ECO:0007669"/>
    <property type="project" value="InterPro"/>
</dbReference>
<keyword evidence="6 9" id="KW-0418">Kinase</keyword>
<feature type="binding site" evidence="11">
    <location>
        <position position="295"/>
    </location>
    <ligand>
        <name>Mg(2+)</name>
        <dbReference type="ChEBI" id="CHEBI:18420"/>
        <label>1</label>
    </ligand>
</feature>
<evidence type="ECO:0000256" key="3">
    <source>
        <dbReference type="ARBA" id="ARBA00022679"/>
    </source>
</evidence>
<dbReference type="Proteomes" id="UP000326396">
    <property type="component" value="Linkage Group LG2"/>
</dbReference>
<keyword evidence="8 9" id="KW-0460">Magnesium</keyword>
<dbReference type="Pfam" id="PF05770">
    <property type="entry name" value="Ins134_P3_kin"/>
    <property type="match status" value="1"/>
</dbReference>
<evidence type="ECO:0000313" key="14">
    <source>
        <dbReference type="EMBL" id="KAD4584717.1"/>
    </source>
</evidence>